<dbReference type="Proteomes" id="UP000525078">
    <property type="component" value="Unassembled WGS sequence"/>
</dbReference>
<evidence type="ECO:0000256" key="1">
    <source>
        <dbReference type="SAM" id="MobiDB-lite"/>
    </source>
</evidence>
<evidence type="ECO:0000313" key="6">
    <source>
        <dbReference type="Proteomes" id="UP000525078"/>
    </source>
</evidence>
<dbReference type="PANTHER" id="PTHR33710:SF77">
    <property type="entry name" value="DNASE I-LIKE SUPERFAMILY PROTEIN"/>
    <property type="match status" value="1"/>
</dbReference>
<comment type="caution">
    <text evidence="5">The sequence shown here is derived from an EMBL/GenBank/DDBJ whole genome shotgun (WGS) entry which is preliminary data.</text>
</comment>
<dbReference type="EMBL" id="JAATIQ010000260">
    <property type="protein sequence ID" value="KAF4366344.1"/>
    <property type="molecule type" value="Genomic_DNA"/>
</dbReference>
<evidence type="ECO:0000259" key="3">
    <source>
        <dbReference type="Pfam" id="PF14392"/>
    </source>
</evidence>
<name>A0A7J6F6L7_CANSA</name>
<dbReference type="InterPro" id="IPR005135">
    <property type="entry name" value="Endo/exonuclease/phosphatase"/>
</dbReference>
<feature type="region of interest" description="Disordered" evidence="1">
    <location>
        <begin position="248"/>
        <end position="330"/>
    </location>
</feature>
<dbReference type="PANTHER" id="PTHR33710">
    <property type="entry name" value="BNAC02G09200D PROTEIN"/>
    <property type="match status" value="1"/>
</dbReference>
<proteinExistence type="predicted"/>
<dbReference type="Gene3D" id="3.60.10.10">
    <property type="entry name" value="Endonuclease/exonuclease/phosphatase"/>
    <property type="match status" value="1"/>
</dbReference>
<dbReference type="Proteomes" id="UP000583929">
    <property type="component" value="Unassembled WGS sequence"/>
</dbReference>
<reference evidence="6 7" key="1">
    <citation type="journal article" date="2020" name="bioRxiv">
        <title>Sequence and annotation of 42 cannabis genomes reveals extensive copy number variation in cannabinoid synthesis and pathogen resistance genes.</title>
        <authorList>
            <person name="Mckernan K.J."/>
            <person name="Helbert Y."/>
            <person name="Kane L.T."/>
            <person name="Ebling H."/>
            <person name="Zhang L."/>
            <person name="Liu B."/>
            <person name="Eaton Z."/>
            <person name="Mclaughlin S."/>
            <person name="Kingan S."/>
            <person name="Baybayan P."/>
            <person name="Concepcion G."/>
            <person name="Jordan M."/>
            <person name="Riva A."/>
            <person name="Barbazuk W."/>
            <person name="Harkins T."/>
        </authorList>
    </citation>
    <scope>NUCLEOTIDE SEQUENCE [LARGE SCALE GENOMIC DNA]</scope>
    <source>
        <strain evidence="6 7">cv. Jamaican Lion 4</strain>
        <strain evidence="5">Father</strain>
        <strain evidence="4">Mother</strain>
        <tissue evidence="5">Leaf</tissue>
    </source>
</reference>
<protein>
    <recommendedName>
        <fullName evidence="8">DUF4283 domain-containing protein</fullName>
    </recommendedName>
</protein>
<feature type="compositionally biased region" description="Polar residues" evidence="1">
    <location>
        <begin position="408"/>
        <end position="421"/>
    </location>
</feature>
<dbReference type="EMBL" id="JAATIP010000240">
    <property type="protein sequence ID" value="KAF4357191.1"/>
    <property type="molecule type" value="Genomic_DNA"/>
</dbReference>
<evidence type="ECO:0000259" key="2">
    <source>
        <dbReference type="Pfam" id="PF03372"/>
    </source>
</evidence>
<feature type="compositionally biased region" description="Polar residues" evidence="1">
    <location>
        <begin position="264"/>
        <end position="273"/>
    </location>
</feature>
<accession>A0A7J6F6L7</accession>
<keyword evidence="7" id="KW-1185">Reference proteome</keyword>
<feature type="region of interest" description="Disordered" evidence="1">
    <location>
        <begin position="449"/>
        <end position="469"/>
    </location>
</feature>
<organism evidence="5 7">
    <name type="scientific">Cannabis sativa</name>
    <name type="common">Hemp</name>
    <name type="synonym">Marijuana</name>
    <dbReference type="NCBI Taxonomy" id="3483"/>
    <lineage>
        <taxon>Eukaryota</taxon>
        <taxon>Viridiplantae</taxon>
        <taxon>Streptophyta</taxon>
        <taxon>Embryophyta</taxon>
        <taxon>Tracheophyta</taxon>
        <taxon>Spermatophyta</taxon>
        <taxon>Magnoliopsida</taxon>
        <taxon>eudicotyledons</taxon>
        <taxon>Gunneridae</taxon>
        <taxon>Pentapetalae</taxon>
        <taxon>rosids</taxon>
        <taxon>fabids</taxon>
        <taxon>Rosales</taxon>
        <taxon>Cannabaceae</taxon>
        <taxon>Cannabis</taxon>
    </lineage>
</organism>
<sequence>MPWPSWLTPAEVRFDKTPIWVHVESIPPFYWNLSNLKELASKASPVYELPNGIEDAVGLSTLRFRATIDLNTPIFSGFFLRRQRLKDLWIQYRYEKLPKLCFKCGLLTHDQSICFKAPTVVKDSNGNFYPMFGIWLKNDAPEKSTFTTPLAKCFQDWVLQKQLGVDPILRNQMKIHKSIRNGEAAELRECRLQLPSKKRIVNDSGDTLDDSTSEKVIIQLPMVNLPGIGEVAPFGNNTKKVILPDKRVPDSLAPSSFKRKSDVTVATSQIANSSEDKTGAMESSQTSNPNEKASLLTSANNEDLARELSSPQKVNNPKKGGKGVGPSCQDSPIGTQAQWVTSPSKALWAQPKARELFMGSLTVDKYHREPTLFNPILDIEDFRVFEHLSGPRKRKASDGILLHPHPNTPINDQHTSMSSESLAPGKSMLSPQTSNDLVDPITPSLPGVETGFNLGNIEDKTPPRRRGRPRGSYYVPPCGLSGGLGLCWLKGVGCNIVSSNKFAIGGEITSDPPGIPWLFLGVYGPPRYEDKEAFWLSLGDAALATTMPILLIGDLNGTLHDSECFNYTNPGNSSRYAFDLRRMLNRVGLVDLGFQGPTFTWAKGSRQSLTAGRGSNKRARLDRGLVSSDWRVLFPNAIIEHLSAAVSDHHPILLDSSGGIRCRSHLFKYENMWARDKRCFWVVKEAWATRLHHNPLINFHRKIKHTRHKLSTWNKNQFKTIQHQVKTANSALQEAEIRRKSPKSLLRITKSCLAIVAQQ</sequence>
<dbReference type="SUPFAM" id="SSF56219">
    <property type="entry name" value="DNase I-like"/>
    <property type="match status" value="1"/>
</dbReference>
<feature type="domain" description="Endonuclease/exonuclease/phosphatase" evidence="2">
    <location>
        <begin position="499"/>
        <end position="649"/>
    </location>
</feature>
<dbReference type="GO" id="GO:0003824">
    <property type="term" value="F:catalytic activity"/>
    <property type="evidence" value="ECO:0007669"/>
    <property type="project" value="InterPro"/>
</dbReference>
<dbReference type="Pfam" id="PF14392">
    <property type="entry name" value="zf-CCHC_4"/>
    <property type="match status" value="1"/>
</dbReference>
<dbReference type="Pfam" id="PF03372">
    <property type="entry name" value="Exo_endo_phos"/>
    <property type="match status" value="1"/>
</dbReference>
<evidence type="ECO:0000313" key="5">
    <source>
        <dbReference type="EMBL" id="KAF4366344.1"/>
    </source>
</evidence>
<evidence type="ECO:0000313" key="7">
    <source>
        <dbReference type="Proteomes" id="UP000583929"/>
    </source>
</evidence>
<dbReference type="InterPro" id="IPR025836">
    <property type="entry name" value="Zn_knuckle_CX2CX4HX4C"/>
</dbReference>
<feature type="domain" description="Zinc knuckle CX2CX4HX4C" evidence="3">
    <location>
        <begin position="86"/>
        <end position="114"/>
    </location>
</feature>
<dbReference type="AlphaFoldDB" id="A0A7J6F6L7"/>
<dbReference type="InterPro" id="IPR036691">
    <property type="entry name" value="Endo/exonu/phosph_ase_sf"/>
</dbReference>
<gene>
    <name evidence="4" type="ORF">F8388_003338</name>
    <name evidence="5" type="ORF">G4B88_026671</name>
</gene>
<evidence type="ECO:0008006" key="8">
    <source>
        <dbReference type="Google" id="ProtNLM"/>
    </source>
</evidence>
<feature type="region of interest" description="Disordered" evidence="1">
    <location>
        <begin position="396"/>
        <end position="432"/>
    </location>
</feature>
<evidence type="ECO:0000313" key="4">
    <source>
        <dbReference type="EMBL" id="KAF4357191.1"/>
    </source>
</evidence>
<feature type="compositionally biased region" description="Polar residues" evidence="1">
    <location>
        <begin position="281"/>
        <end position="301"/>
    </location>
</feature>